<reference evidence="2" key="1">
    <citation type="submission" date="2018-05" db="EMBL/GenBank/DDBJ databases">
        <authorList>
            <person name="Lanie J.A."/>
            <person name="Ng W.-L."/>
            <person name="Kazmierczak K.M."/>
            <person name="Andrzejewski T.M."/>
            <person name="Davidsen T.M."/>
            <person name="Wayne K.J."/>
            <person name="Tettelin H."/>
            <person name="Glass J.I."/>
            <person name="Rusch D."/>
            <person name="Podicherti R."/>
            <person name="Tsui H.-C.T."/>
            <person name="Winkler M.E."/>
        </authorList>
    </citation>
    <scope>NUCLEOTIDE SEQUENCE</scope>
</reference>
<feature type="transmembrane region" description="Helical" evidence="1">
    <location>
        <begin position="96"/>
        <end position="121"/>
    </location>
</feature>
<proteinExistence type="predicted"/>
<keyword evidence="1" id="KW-0812">Transmembrane</keyword>
<dbReference type="PANTHER" id="PTHR41983:SF2">
    <property type="entry name" value="SHORT-CHAIN FATTY ACID TRANSPORTER-RELATED"/>
    <property type="match status" value="1"/>
</dbReference>
<dbReference type="AlphaFoldDB" id="A0A382E3R3"/>
<dbReference type="GO" id="GO:0005886">
    <property type="term" value="C:plasma membrane"/>
    <property type="evidence" value="ECO:0007669"/>
    <property type="project" value="TreeGrafter"/>
</dbReference>
<feature type="transmembrane region" description="Helical" evidence="1">
    <location>
        <begin position="404"/>
        <end position="422"/>
    </location>
</feature>
<protein>
    <recommendedName>
        <fullName evidence="3">Short-chain fatty acid transporter</fullName>
    </recommendedName>
</protein>
<feature type="transmembrane region" description="Helical" evidence="1">
    <location>
        <begin position="346"/>
        <end position="364"/>
    </location>
</feature>
<sequence>MQKFAQKVVTLFERFMPEPFAFSVLMTFVAMLLAWSVTDATPVDVVVSWGQGLSSLLPFITQVCLTILFAFSLAHLGPVPRFLESLADVPKTASQAYAFAAMFTSAVCLIAWPLGTILGGLMAREIGLRFKARGDQVHYPLLGGAAFSGFVVWHMGYSASAPLLVATEGNPMQEMMGGIVPVTETLLSPYNLMTIVATVAVVAFMATRLAPADSDIEEIDESSLPGSGGSHVSREAEQRAGFASRFEHARWPTTLMGLILFSYVGYWFYTHGVQLELNIVNWTFLGLCLLLARNAANLSDVTMQAGRAVIPTLLQYPLYGGIMGLMMGTGVVAMMAGYFAEIGSAETLPLIAFFSGGLINLFIPSGGAQWAVQGPAFLEAADLLGTDPALIVMGVAYGDQWTNIIHPFIVIPLLIMTGLKASKVLSYSFILFLIATLPLAGGLLMASFAAG</sequence>
<dbReference type="EMBL" id="UINC01042529">
    <property type="protein sequence ID" value="SVB45288.1"/>
    <property type="molecule type" value="Genomic_DNA"/>
</dbReference>
<name>A0A382E3R3_9ZZZZ</name>
<feature type="transmembrane region" description="Helical" evidence="1">
    <location>
        <begin position="53"/>
        <end position="76"/>
    </location>
</feature>
<organism evidence="2">
    <name type="scientific">marine metagenome</name>
    <dbReference type="NCBI Taxonomy" id="408172"/>
    <lineage>
        <taxon>unclassified sequences</taxon>
        <taxon>metagenomes</taxon>
        <taxon>ecological metagenomes</taxon>
    </lineage>
</organism>
<dbReference type="PANTHER" id="PTHR41983">
    <property type="entry name" value="SHORT-CHAIN FATTY ACID TRANSPORTER-RELATED"/>
    <property type="match status" value="1"/>
</dbReference>
<feature type="transmembrane region" description="Helical" evidence="1">
    <location>
        <begin position="249"/>
        <end position="269"/>
    </location>
</feature>
<accession>A0A382E3R3</accession>
<feature type="transmembrane region" description="Helical" evidence="1">
    <location>
        <begin position="316"/>
        <end position="340"/>
    </location>
</feature>
<keyword evidence="1" id="KW-1133">Transmembrane helix</keyword>
<dbReference type="InterPro" id="IPR006160">
    <property type="entry name" value="SCFA_transpt_AtoE"/>
</dbReference>
<evidence type="ECO:0008006" key="3">
    <source>
        <dbReference type="Google" id="ProtNLM"/>
    </source>
</evidence>
<dbReference type="Pfam" id="PF02667">
    <property type="entry name" value="SCFA_trans"/>
    <property type="match status" value="1"/>
</dbReference>
<gene>
    <name evidence="2" type="ORF">METZ01_LOCUS198142</name>
</gene>
<evidence type="ECO:0000313" key="2">
    <source>
        <dbReference type="EMBL" id="SVB45288.1"/>
    </source>
</evidence>
<keyword evidence="1" id="KW-0472">Membrane</keyword>
<feature type="transmembrane region" description="Helical" evidence="1">
    <location>
        <begin position="20"/>
        <end position="41"/>
    </location>
</feature>
<feature type="transmembrane region" description="Helical" evidence="1">
    <location>
        <begin position="275"/>
        <end position="296"/>
    </location>
</feature>
<feature type="transmembrane region" description="Helical" evidence="1">
    <location>
        <begin position="186"/>
        <end position="206"/>
    </location>
</feature>
<feature type="transmembrane region" description="Helical" evidence="1">
    <location>
        <begin position="141"/>
        <end position="166"/>
    </location>
</feature>
<feature type="transmembrane region" description="Helical" evidence="1">
    <location>
        <begin position="429"/>
        <end position="450"/>
    </location>
</feature>
<evidence type="ECO:0000256" key="1">
    <source>
        <dbReference type="SAM" id="Phobius"/>
    </source>
</evidence>